<evidence type="ECO:0000256" key="8">
    <source>
        <dbReference type="ARBA" id="ARBA00032015"/>
    </source>
</evidence>
<dbReference type="PANTHER" id="PTHR13224:SF6">
    <property type="entry name" value="MEDIATOR OF RNA POLYMERASE II TRANSCRIPTION SUBUNIT 16"/>
    <property type="match status" value="1"/>
</dbReference>
<evidence type="ECO:0000256" key="6">
    <source>
        <dbReference type="ARBA" id="ARBA00023163"/>
    </source>
</evidence>
<dbReference type="Pfam" id="PF11635">
    <property type="entry name" value="Med16_N"/>
    <property type="match status" value="1"/>
</dbReference>
<dbReference type="InterPro" id="IPR021665">
    <property type="entry name" value="Mediator_Med16_N"/>
</dbReference>
<evidence type="ECO:0000256" key="9">
    <source>
        <dbReference type="RuleBase" id="RU364149"/>
    </source>
</evidence>
<feature type="domain" description="Mediator complex subunit 16 C-terminal" evidence="11">
    <location>
        <begin position="865"/>
        <end position="978"/>
    </location>
</feature>
<proteinExistence type="inferred from homology"/>
<sequence length="988" mass="109046">MTSSKMPMMLDDHMGPLGAAMPNMDDDLFGDEVLPMATRPPTKQLQQRVDEMRSRGCCRSIACSKLGTIASISPDGTHINLQCSRAHPSDASWELSEPTQCSIFSPTLPGGPIVHLAWSPAMNPELAVIDAYGRVCLLLFSNSLNKASFVTRKWDADTPDDLLSVVGCYWLPLFVPPNRQFNVTYGPAVRESGKYQFNSSIIQASGPWHPNPSKSALVSVTANGLLKLFYPQNSSQLQETQLELESITSSDDLITHAAMCPDRGKLVVVLATAAKHLKVLHAEINWGISQPQDKQVPPGSLPLKPSLKAEHVTGTSWLQQGLVESHLDASMDQISLLEVYPPVVDVKAKSSLPATILIVRSHVPPAQTPYNVEYQSIIDRWDILTDQAQQLHPAFEQRGTKAGSASALHSMTRLRKRESIVINKMIVSIESTQLGRIICIGFSDGTIQFRDRSTMAELANEDHHNLIMVPQQAGFHFDDEKPCVQMAISPNNCSFTQVCENGKLKWSSLKYPVDQIGSTKQDPQYDAVLIALTLAAANAAHQGSNYDDVLAVARPFVEKNPRFLHDLVSTLVYMLNINVDYSEDSHHDALIRNLQMQTVLGLLNHLGFRGEFKSRSFISKFAMLGLSIRHIVILITLASNSSINPAKEKWTPLDEPEVVDALTGCAKWALDLLCWLTDSLFVLRDDPKFMELLNPGRFSEMTAYLKSKNDVSLHLMLCSSTRGFLVAACKRLVHLQVMSTQATQYWDKNAAMHNSTDSHASQGIIAVQQAYLKMQRCITTTLIKVNDIDKILNTVGGEIKRTYQVSAAALAQKQQQQSGKPNQPGADANIKKAQAHCEMNILLAENPPPQFLPLIKKLFEVDLKNLAASTDRSGLFFADFQLLEVEEDPRRLAARKAQGKYVDTFKRVELTARNSAKATGGDNVHRPQEQQQQADAATGLAWRRCVRCCAVMEDALASKPGMNFVLSQQRRCACGGGWGLLAPGELVV</sequence>
<comment type="subunit">
    <text evidence="9">Component of the Mediator complex.</text>
</comment>
<accession>A0ABR4EQA0</accession>
<evidence type="ECO:0000259" key="10">
    <source>
        <dbReference type="Pfam" id="PF11635"/>
    </source>
</evidence>
<evidence type="ECO:0000313" key="13">
    <source>
        <dbReference type="Proteomes" id="UP001600888"/>
    </source>
</evidence>
<evidence type="ECO:0000256" key="3">
    <source>
        <dbReference type="ARBA" id="ARBA00019614"/>
    </source>
</evidence>
<evidence type="ECO:0000256" key="7">
    <source>
        <dbReference type="ARBA" id="ARBA00023242"/>
    </source>
</evidence>
<dbReference type="InterPro" id="IPR048339">
    <property type="entry name" value="Mediator_Med16_C"/>
</dbReference>
<name>A0ABR4EQA0_9PEZI</name>
<evidence type="ECO:0000256" key="1">
    <source>
        <dbReference type="ARBA" id="ARBA00004123"/>
    </source>
</evidence>
<dbReference type="InterPro" id="IPR036322">
    <property type="entry name" value="WD40_repeat_dom_sf"/>
</dbReference>
<dbReference type="Proteomes" id="UP001600888">
    <property type="component" value="Unassembled WGS sequence"/>
</dbReference>
<keyword evidence="13" id="KW-1185">Reference proteome</keyword>
<evidence type="ECO:0000256" key="5">
    <source>
        <dbReference type="ARBA" id="ARBA00023159"/>
    </source>
</evidence>
<dbReference type="Pfam" id="PF20719">
    <property type="entry name" value="Med16_C"/>
    <property type="match status" value="1"/>
</dbReference>
<organism evidence="12 13">
    <name type="scientific">Diaporthe vaccinii</name>
    <dbReference type="NCBI Taxonomy" id="105482"/>
    <lineage>
        <taxon>Eukaryota</taxon>
        <taxon>Fungi</taxon>
        <taxon>Dikarya</taxon>
        <taxon>Ascomycota</taxon>
        <taxon>Pezizomycotina</taxon>
        <taxon>Sordariomycetes</taxon>
        <taxon>Sordariomycetidae</taxon>
        <taxon>Diaporthales</taxon>
        <taxon>Diaporthaceae</taxon>
        <taxon>Diaporthe</taxon>
        <taxon>Diaporthe eres species complex</taxon>
    </lineage>
</organism>
<gene>
    <name evidence="9" type="primary">MED16</name>
    <name evidence="12" type="ORF">FJTKL_08955</name>
</gene>
<reference evidence="12 13" key="1">
    <citation type="submission" date="2024-03" db="EMBL/GenBank/DDBJ databases">
        <title>A high-quality draft genome sequence of Diaporthe vaccinii, a causative agent of upright dieback and viscid rot disease in cranberry plants.</title>
        <authorList>
            <person name="Sarrasin M."/>
            <person name="Lang B.F."/>
            <person name="Burger G."/>
        </authorList>
    </citation>
    <scope>NUCLEOTIDE SEQUENCE [LARGE SCALE GENOMIC DNA]</scope>
    <source>
        <strain evidence="12 13">IS7</strain>
    </source>
</reference>
<comment type="similarity">
    <text evidence="2 9">Belongs to the Mediator complex subunit 16 family.</text>
</comment>
<dbReference type="SUPFAM" id="SSF50978">
    <property type="entry name" value="WD40 repeat-like"/>
    <property type="match status" value="1"/>
</dbReference>
<keyword evidence="4 9" id="KW-0805">Transcription regulation</keyword>
<dbReference type="PANTHER" id="PTHR13224">
    <property type="entry name" value="THYROID HORMONE RECEPTOR-ASSOCIATED PROTEIN-RELATED"/>
    <property type="match status" value="1"/>
</dbReference>
<evidence type="ECO:0000256" key="2">
    <source>
        <dbReference type="ARBA" id="ARBA00006543"/>
    </source>
</evidence>
<comment type="caution">
    <text evidence="12">The sequence shown here is derived from an EMBL/GenBank/DDBJ whole genome shotgun (WGS) entry which is preliminary data.</text>
</comment>
<keyword evidence="7 9" id="KW-0539">Nucleus</keyword>
<evidence type="ECO:0000256" key="4">
    <source>
        <dbReference type="ARBA" id="ARBA00023015"/>
    </source>
</evidence>
<dbReference type="InterPro" id="IPR048338">
    <property type="entry name" value="Mediator_Med16"/>
</dbReference>
<dbReference type="EMBL" id="JBAWTH010000036">
    <property type="protein sequence ID" value="KAL2284612.1"/>
    <property type="molecule type" value="Genomic_DNA"/>
</dbReference>
<comment type="function">
    <text evidence="9">Component of the Mediator complex, a coactivator involved in the regulated transcription of nearly all RNA polymerase II-dependent genes. Mediator functions as a bridge to convey information from gene-specific regulatory proteins to the basal RNA polymerase II transcription machinery. Mediator is recruited to promoters by direct interactions with regulatory proteins and serves as a scaffold for the assembly of a functional preinitiation complex with RNA polymerase II and the general transcription factors.</text>
</comment>
<evidence type="ECO:0000313" key="12">
    <source>
        <dbReference type="EMBL" id="KAL2284612.1"/>
    </source>
</evidence>
<keyword evidence="5 9" id="KW-0010">Activator</keyword>
<feature type="domain" description="Mediator complex subunit Med16 N-terminal" evidence="10">
    <location>
        <begin position="185"/>
        <end position="478"/>
    </location>
</feature>
<keyword evidence="6 9" id="KW-0804">Transcription</keyword>
<comment type="subcellular location">
    <subcellularLocation>
        <location evidence="1 9">Nucleus</location>
    </subcellularLocation>
</comment>
<protein>
    <recommendedName>
        <fullName evidence="3 9">Mediator of RNA polymerase II transcription subunit 16</fullName>
    </recommendedName>
    <alternativeName>
        <fullName evidence="8 9">Mediator complex subunit 16</fullName>
    </alternativeName>
</protein>
<evidence type="ECO:0000259" key="11">
    <source>
        <dbReference type="Pfam" id="PF20719"/>
    </source>
</evidence>